<keyword evidence="2" id="KW-0732">Signal</keyword>
<proteinExistence type="predicted"/>
<dbReference type="Proteomes" id="UP000002297">
    <property type="component" value="Chromosome"/>
</dbReference>
<evidence type="ECO:0000256" key="1">
    <source>
        <dbReference type="SAM" id="MobiDB-lite"/>
    </source>
</evidence>
<dbReference type="RefSeq" id="WP_013187712.1">
    <property type="nucleotide sequence ID" value="NC_014230.1"/>
</dbReference>
<evidence type="ECO:0000313" key="4">
    <source>
        <dbReference type="Proteomes" id="UP000002297"/>
    </source>
</evidence>
<dbReference type="AlphaFoldDB" id="A3U941"/>
<feature type="chain" id="PRO_5002659091" evidence="2">
    <location>
        <begin position="21"/>
        <end position="172"/>
    </location>
</feature>
<feature type="region of interest" description="Disordered" evidence="1">
    <location>
        <begin position="151"/>
        <end position="172"/>
    </location>
</feature>
<gene>
    <name evidence="3" type="ordered locus">CA2559_09843</name>
</gene>
<evidence type="ECO:0000256" key="2">
    <source>
        <dbReference type="SAM" id="SignalP"/>
    </source>
</evidence>
<dbReference type="HOGENOM" id="CLU_1552735_0_0_10"/>
<organism evidence="3 4">
    <name type="scientific">Croceibacter atlanticus (strain ATCC BAA-628 / JCM 21780 / CIP 108009 / IAM 15332 / KCTC 12090 / HTCC2559)</name>
    <dbReference type="NCBI Taxonomy" id="216432"/>
    <lineage>
        <taxon>Bacteria</taxon>
        <taxon>Pseudomonadati</taxon>
        <taxon>Bacteroidota</taxon>
        <taxon>Flavobacteriia</taxon>
        <taxon>Flavobacteriales</taxon>
        <taxon>Flavobacteriaceae</taxon>
        <taxon>Croceibacter</taxon>
    </lineage>
</organism>
<dbReference type="GeneID" id="89453717"/>
<name>A3U941_CROAH</name>
<evidence type="ECO:0000313" key="3">
    <source>
        <dbReference type="EMBL" id="EAP86327.1"/>
    </source>
</evidence>
<feature type="compositionally biased region" description="Basic and acidic residues" evidence="1">
    <location>
        <begin position="157"/>
        <end position="172"/>
    </location>
</feature>
<sequence length="172" mass="19168">MKKILLLLALGAFATGIAQENENKTEETTTVKTKVKTSSGEEVKTKKMTTTAKQKIAVAGDGTNQRAVKLPMDVETNADYFYDSKPIRFEEASVGYVVFEMNDGKKVNIGRIYPTKIEGTYKLKIGDTVSYGTFDADNAFQKSDANAIQQAKRKLKMEKEKQMMDDSNDDNK</sequence>
<dbReference type="STRING" id="216432.CA2559_09843"/>
<keyword evidence="4" id="KW-1185">Reference proteome</keyword>
<protein>
    <submittedName>
        <fullName evidence="3">Uncharacterized protein</fullName>
    </submittedName>
</protein>
<reference evidence="3 4" key="1">
    <citation type="journal article" date="2010" name="J. Bacteriol.">
        <title>The complete genome sequence of Croceibacter atlanticus HTCC2559T.</title>
        <authorList>
            <person name="Oh H.M."/>
            <person name="Kang I."/>
            <person name="Ferriera S."/>
            <person name="Giovannoni S.J."/>
            <person name="Cho J.C."/>
        </authorList>
    </citation>
    <scope>NUCLEOTIDE SEQUENCE [LARGE SCALE GENOMIC DNA]</scope>
    <source>
        <strain evidence="4">ATCC BAA-628 / HTCC2559 / KCTC 12090</strain>
    </source>
</reference>
<feature type="signal peptide" evidence="2">
    <location>
        <begin position="1"/>
        <end position="20"/>
    </location>
</feature>
<dbReference type="KEGG" id="cat:CA2559_09843"/>
<dbReference type="EMBL" id="CP002046">
    <property type="protein sequence ID" value="EAP86327.1"/>
    <property type="molecule type" value="Genomic_DNA"/>
</dbReference>
<accession>A3U941</accession>